<name>A0A0D7BQ36_9AGAR</name>
<dbReference type="InterPro" id="IPR004147">
    <property type="entry name" value="ABC1_dom"/>
</dbReference>
<evidence type="ECO:0000313" key="4">
    <source>
        <dbReference type="Proteomes" id="UP000054007"/>
    </source>
</evidence>
<dbReference type="Proteomes" id="UP000054007">
    <property type="component" value="Unassembled WGS sequence"/>
</dbReference>
<reference evidence="3 4" key="1">
    <citation type="journal article" date="2015" name="Fungal Genet. Biol.">
        <title>Evolution of novel wood decay mechanisms in Agaricales revealed by the genome sequences of Fistulina hepatica and Cylindrobasidium torrendii.</title>
        <authorList>
            <person name="Floudas D."/>
            <person name="Held B.W."/>
            <person name="Riley R."/>
            <person name="Nagy L.G."/>
            <person name="Koehler G."/>
            <person name="Ransdell A.S."/>
            <person name="Younus H."/>
            <person name="Chow J."/>
            <person name="Chiniquy J."/>
            <person name="Lipzen A."/>
            <person name="Tritt A."/>
            <person name="Sun H."/>
            <person name="Haridas S."/>
            <person name="LaButti K."/>
            <person name="Ohm R.A."/>
            <person name="Kues U."/>
            <person name="Blanchette R.A."/>
            <person name="Grigoriev I.V."/>
            <person name="Minto R.E."/>
            <person name="Hibbett D.S."/>
        </authorList>
    </citation>
    <scope>NUCLEOTIDE SEQUENCE [LARGE SCALE GENOMIC DNA]</scope>
    <source>
        <strain evidence="3 4">FP15055 ss-10</strain>
    </source>
</reference>
<accession>A0A0D7BQ36</accession>
<dbReference type="STRING" id="1314674.A0A0D7BQ36"/>
<organism evidence="3 4">
    <name type="scientific">Cylindrobasidium torrendii FP15055 ss-10</name>
    <dbReference type="NCBI Taxonomy" id="1314674"/>
    <lineage>
        <taxon>Eukaryota</taxon>
        <taxon>Fungi</taxon>
        <taxon>Dikarya</taxon>
        <taxon>Basidiomycota</taxon>
        <taxon>Agaricomycotina</taxon>
        <taxon>Agaricomycetes</taxon>
        <taxon>Agaricomycetidae</taxon>
        <taxon>Agaricales</taxon>
        <taxon>Marasmiineae</taxon>
        <taxon>Physalacriaceae</taxon>
        <taxon>Cylindrobasidium</taxon>
    </lineage>
</organism>
<proteinExistence type="inferred from homology"/>
<evidence type="ECO:0000313" key="3">
    <source>
        <dbReference type="EMBL" id="KIY72330.1"/>
    </source>
</evidence>
<dbReference type="CDD" id="cd13969">
    <property type="entry name" value="ADCK1-like"/>
    <property type="match status" value="1"/>
</dbReference>
<dbReference type="OrthoDB" id="427480at2759"/>
<dbReference type="SUPFAM" id="SSF56112">
    <property type="entry name" value="Protein kinase-like (PK-like)"/>
    <property type="match status" value="1"/>
</dbReference>
<dbReference type="InterPro" id="IPR051130">
    <property type="entry name" value="Mito_struct-func_regulator"/>
</dbReference>
<dbReference type="InterPro" id="IPR011009">
    <property type="entry name" value="Kinase-like_dom_sf"/>
</dbReference>
<dbReference type="InterPro" id="IPR045307">
    <property type="entry name" value="ADCK1_dom"/>
</dbReference>
<dbReference type="PANTHER" id="PTHR43173:SF37">
    <property type="entry name" value="ABC1 FAMILY PROTEIN C10F6.14C"/>
    <property type="match status" value="1"/>
</dbReference>
<dbReference type="EMBL" id="KN880445">
    <property type="protein sequence ID" value="KIY72330.1"/>
    <property type="molecule type" value="Genomic_DNA"/>
</dbReference>
<gene>
    <name evidence="3" type="ORF">CYLTODRAFT_367909</name>
</gene>
<evidence type="ECO:0000256" key="1">
    <source>
        <dbReference type="ARBA" id="ARBA00009670"/>
    </source>
</evidence>
<dbReference type="PANTHER" id="PTHR43173">
    <property type="entry name" value="ABC1 FAMILY PROTEIN"/>
    <property type="match status" value="1"/>
</dbReference>
<keyword evidence="4" id="KW-1185">Reference proteome</keyword>
<evidence type="ECO:0000259" key="2">
    <source>
        <dbReference type="Pfam" id="PF03109"/>
    </source>
</evidence>
<dbReference type="AlphaFoldDB" id="A0A0D7BQ36"/>
<comment type="similarity">
    <text evidence="1">Belongs to the protein kinase superfamily. ADCK protein kinase family.</text>
</comment>
<protein>
    <submittedName>
        <fullName evidence="3">ABC1-domain-containing protein</fullName>
    </submittedName>
</protein>
<dbReference type="Pfam" id="PF03109">
    <property type="entry name" value="ABC1"/>
    <property type="match status" value="1"/>
</dbReference>
<sequence length="618" mass="71160">MLSLALRRKLAATSRTAGSRTYTTQPTSTVTPSRWIRYARRTGYLAIGGGTIYAWDKTMNASALTRNLRTLYTCLMITIDYKLNFTQEKSEKIPELHTRVADRMFHLFTSNGGLYIKIGQAIGANAAFLPKPIQAQFAKLFDDAPQIPFEQVLSVFKSEFGRPPSGPDGVFQIFEETAVASASIAQVHKAKLWPAPGETEGPWVAVKIQKPDVAIQTEWDLNVYRAVLWMFEKWAFDLPVYFVADFICDHLRQELDFINEAKNSKVMAHFVQSEPRFVDRVYIPSVYDDLTTRRILTQEWIDGVRLSDREGIYRLMGEKDNTRQSHKYSILSVSPAEMHSTSAVPTVTKPLKGGVKEVMQTMVELFSAQMFNWGWVHCDPHPGNIFVRPNPKRPDHPQLVLLDHGLYVRVRREFRKEWSELWRSLMTSDYNDVARIIRGWGVGLPDFFASVTLMRPTRLKKEDAAKHRLEMEEMARLSQYEQSVRLKAKLRDFLTDTDRMPKELLFLMRNMRIVQGNNQSFGAPVNRIKITGFWASSALTKRTGLTVRERLREYVGYAFFRWIMFSVDVAFWAARTREWVMRFWGRTAWNFEDEVERSMQAFAKDSFGVDVGPGAFGG</sequence>
<feature type="domain" description="ABC1 atypical kinase-like" evidence="2">
    <location>
        <begin position="139"/>
        <end position="435"/>
    </location>
</feature>